<dbReference type="InterPro" id="IPR052560">
    <property type="entry name" value="RdDP_mobile_element"/>
</dbReference>
<dbReference type="Pfam" id="PF00078">
    <property type="entry name" value="RVT_1"/>
    <property type="match status" value="1"/>
</dbReference>
<dbReference type="PANTHER" id="PTHR36688:SF1">
    <property type="entry name" value="ENDONUCLEASE_EXONUCLEASE_PHOSPHATASE DOMAIN-CONTAINING PROTEIN"/>
    <property type="match status" value="1"/>
</dbReference>
<organism evidence="2 3">
    <name type="scientific">Trichonephila clavipes</name>
    <name type="common">Golden silk orbweaver</name>
    <name type="synonym">Nephila clavipes</name>
    <dbReference type="NCBI Taxonomy" id="2585209"/>
    <lineage>
        <taxon>Eukaryota</taxon>
        <taxon>Metazoa</taxon>
        <taxon>Ecdysozoa</taxon>
        <taxon>Arthropoda</taxon>
        <taxon>Chelicerata</taxon>
        <taxon>Arachnida</taxon>
        <taxon>Araneae</taxon>
        <taxon>Araneomorphae</taxon>
        <taxon>Entelegynae</taxon>
        <taxon>Araneoidea</taxon>
        <taxon>Nephilidae</taxon>
        <taxon>Trichonephila</taxon>
    </lineage>
</organism>
<dbReference type="Proteomes" id="UP000887159">
    <property type="component" value="Unassembled WGS sequence"/>
</dbReference>
<protein>
    <submittedName>
        <fullName evidence="2">Probable RNA-directed DNA polymerase from transposon BS</fullName>
    </submittedName>
</protein>
<dbReference type="AlphaFoldDB" id="A0A8X6SYD4"/>
<sequence>MIPQQDTALLQNSMLSRLMFLTLKRNVHKPPILRLTNRVINGFNSVNTTGGVFLDVEKAFDREWHDGIVFKMIKLNFPSYIIHLINSYLSDQTFQVKILATLSRIGTVSAGSPQGSNLSPMLYNTYTHDFPTTPTVDAFLFADDAAIIAQACNPDMVRCYLQQYLKKT</sequence>
<dbReference type="EMBL" id="BMAU01021333">
    <property type="protein sequence ID" value="GFY15093.1"/>
    <property type="molecule type" value="Genomic_DNA"/>
</dbReference>
<keyword evidence="2" id="KW-0548">Nucleotidyltransferase</keyword>
<proteinExistence type="predicted"/>
<reference evidence="2" key="1">
    <citation type="submission" date="2020-08" db="EMBL/GenBank/DDBJ databases">
        <title>Multicomponent nature underlies the extraordinary mechanical properties of spider dragline silk.</title>
        <authorList>
            <person name="Kono N."/>
            <person name="Nakamura H."/>
            <person name="Mori M."/>
            <person name="Yoshida Y."/>
            <person name="Ohtoshi R."/>
            <person name="Malay A.D."/>
            <person name="Moran D.A.P."/>
            <person name="Tomita M."/>
            <person name="Numata K."/>
            <person name="Arakawa K."/>
        </authorList>
    </citation>
    <scope>NUCLEOTIDE SEQUENCE</scope>
</reference>
<keyword evidence="3" id="KW-1185">Reference proteome</keyword>
<evidence type="ECO:0000259" key="1">
    <source>
        <dbReference type="PROSITE" id="PS50878"/>
    </source>
</evidence>
<dbReference type="GO" id="GO:0003964">
    <property type="term" value="F:RNA-directed DNA polymerase activity"/>
    <property type="evidence" value="ECO:0007669"/>
    <property type="project" value="UniProtKB-KW"/>
</dbReference>
<dbReference type="InterPro" id="IPR000477">
    <property type="entry name" value="RT_dom"/>
</dbReference>
<accession>A0A8X6SYD4</accession>
<evidence type="ECO:0000313" key="3">
    <source>
        <dbReference type="Proteomes" id="UP000887159"/>
    </source>
</evidence>
<keyword evidence="2" id="KW-0695">RNA-directed DNA polymerase</keyword>
<name>A0A8X6SYD4_TRICX</name>
<keyword evidence="2" id="KW-0808">Transferase</keyword>
<comment type="caution">
    <text evidence="2">The sequence shown here is derived from an EMBL/GenBank/DDBJ whole genome shotgun (WGS) entry which is preliminary data.</text>
</comment>
<gene>
    <name evidence="2" type="primary">RTase</name>
    <name evidence="2" type="ORF">TNCV_4493461</name>
</gene>
<feature type="domain" description="Reverse transcriptase" evidence="1">
    <location>
        <begin position="1"/>
        <end position="168"/>
    </location>
</feature>
<evidence type="ECO:0000313" key="2">
    <source>
        <dbReference type="EMBL" id="GFY15093.1"/>
    </source>
</evidence>
<dbReference type="PROSITE" id="PS50878">
    <property type="entry name" value="RT_POL"/>
    <property type="match status" value="1"/>
</dbReference>
<dbReference type="PANTHER" id="PTHR36688">
    <property type="entry name" value="ENDO/EXONUCLEASE/PHOSPHATASE DOMAIN-CONTAINING PROTEIN"/>
    <property type="match status" value="1"/>
</dbReference>